<dbReference type="EMBL" id="MT142263">
    <property type="protein sequence ID" value="QJA77097.1"/>
    <property type="molecule type" value="Genomic_DNA"/>
</dbReference>
<dbReference type="InterPro" id="IPR000594">
    <property type="entry name" value="ThiF_NAD_FAD-bd"/>
</dbReference>
<evidence type="ECO:0000313" key="3">
    <source>
        <dbReference type="EMBL" id="QJH99606.1"/>
    </source>
</evidence>
<dbReference type="GO" id="GO:0008641">
    <property type="term" value="F:ubiquitin-like modifier activating enzyme activity"/>
    <property type="evidence" value="ECO:0007669"/>
    <property type="project" value="InterPro"/>
</dbReference>
<dbReference type="InterPro" id="IPR035985">
    <property type="entry name" value="Ubiquitin-activating_enz"/>
</dbReference>
<reference evidence="2" key="1">
    <citation type="submission" date="2020-03" db="EMBL/GenBank/DDBJ databases">
        <title>The deep terrestrial virosphere.</title>
        <authorList>
            <person name="Holmfeldt K."/>
            <person name="Nilsson E."/>
            <person name="Simone D."/>
            <person name="Lopez-Fernandez M."/>
            <person name="Wu X."/>
            <person name="de Brujin I."/>
            <person name="Lundin D."/>
            <person name="Andersson A."/>
            <person name="Bertilsson S."/>
            <person name="Dopson M."/>
        </authorList>
    </citation>
    <scope>NUCLEOTIDE SEQUENCE</scope>
    <source>
        <strain evidence="2">MM415A01361</strain>
        <strain evidence="3">TM448B01622</strain>
    </source>
</reference>
<dbReference type="AlphaFoldDB" id="A0A6M3K6M3"/>
<dbReference type="SUPFAM" id="SSF69572">
    <property type="entry name" value="Activating enzymes of the ubiquitin-like proteins"/>
    <property type="match status" value="1"/>
</dbReference>
<protein>
    <submittedName>
        <fullName evidence="2">Putative ubiquitin activating domain contining protein</fullName>
    </submittedName>
</protein>
<dbReference type="Pfam" id="PF00899">
    <property type="entry name" value="ThiF"/>
    <property type="match status" value="1"/>
</dbReference>
<sequence length="227" mass="25403">MDSNIRLSRFKGLITQDRMLPITVIGCGGIGSATIKQLAQLGVPEITMWDGDTVDEINRGTQGFSSYAVGKSKVEAMSDVCKAYGDEECSYIGINKFFKPTEDSIVTPIAIIVPDDITVRREIFENNIVDKSVMFLIDARMAAEQGQVFLVNMADKKQIQFYKESFFNPGEAMEESCTARATIYCGEYIAALIVSQYKAFCMNQIIPFRIDFHLRTLTMSVSHLLEE</sequence>
<gene>
    <name evidence="2" type="ORF">MM415A01361_0007</name>
    <name evidence="3" type="ORF">TM448B01622_0021</name>
</gene>
<evidence type="ECO:0000259" key="1">
    <source>
        <dbReference type="Pfam" id="PF00899"/>
    </source>
</evidence>
<name>A0A6M3K6M3_9ZZZZ</name>
<dbReference type="EMBL" id="MT144798">
    <property type="protein sequence ID" value="QJH99606.1"/>
    <property type="molecule type" value="Genomic_DNA"/>
</dbReference>
<proteinExistence type="predicted"/>
<dbReference type="Gene3D" id="3.40.50.720">
    <property type="entry name" value="NAD(P)-binding Rossmann-like Domain"/>
    <property type="match status" value="1"/>
</dbReference>
<feature type="domain" description="THIF-type NAD/FAD binding fold" evidence="1">
    <location>
        <begin position="21"/>
        <end position="193"/>
    </location>
</feature>
<accession>A0A6M3K6M3</accession>
<organism evidence="2">
    <name type="scientific">viral metagenome</name>
    <dbReference type="NCBI Taxonomy" id="1070528"/>
    <lineage>
        <taxon>unclassified sequences</taxon>
        <taxon>metagenomes</taxon>
        <taxon>organismal metagenomes</taxon>
    </lineage>
</organism>
<evidence type="ECO:0000313" key="2">
    <source>
        <dbReference type="EMBL" id="QJA77097.1"/>
    </source>
</evidence>